<keyword evidence="9" id="KW-0807">Transducer</keyword>
<sequence length="301" mass="33884">MEERNHSSLTSFILLGFTTDPKLQLVLFLVFTLAYVTTLVGNITLIVVICSSSQLHTPMYFFIGNLSFLDLWYSSIYTPKILLNCISEYKSISFTGCAAQFFFSSDLAYTECYLLVVMAFDQYMAVSNPLLYAATTLKKLCMGLVAASYLTAFANSTFITSRTFTLSFCDGNVIDDFFCDLPPLVKLSCNMTDSYQVLLYFILTSNIILPSALILLTYAVFKMRSTKGQHRAFSTCAAHLTALTLYYGSTLFIYARPSSTYILGRDKVVSVFYTVVIPLLNPFIYSLRNQEVKEALKRLVK</sequence>
<evidence type="ECO:0000256" key="10">
    <source>
        <dbReference type="SAM" id="Phobius"/>
    </source>
</evidence>
<proteinExistence type="predicted"/>
<feature type="transmembrane region" description="Helical" evidence="10">
    <location>
        <begin position="98"/>
        <end position="120"/>
    </location>
</feature>
<dbReference type="InterPro" id="IPR017452">
    <property type="entry name" value="GPCR_Rhodpsn_7TM"/>
</dbReference>
<dbReference type="AlphaFoldDB" id="A0A7L1KXQ5"/>
<evidence type="ECO:0000256" key="2">
    <source>
        <dbReference type="ARBA" id="ARBA00004141"/>
    </source>
</evidence>
<evidence type="ECO:0000256" key="1">
    <source>
        <dbReference type="ARBA" id="ARBA00002936"/>
    </source>
</evidence>
<dbReference type="InterPro" id="IPR000725">
    <property type="entry name" value="Olfact_rcpt"/>
</dbReference>
<keyword evidence="7" id="KW-0675">Receptor</keyword>
<evidence type="ECO:0000256" key="4">
    <source>
        <dbReference type="ARBA" id="ARBA00022989"/>
    </source>
</evidence>
<name>A0A7L1KXQ5_HIMHI</name>
<dbReference type="FunFam" id="1.20.1070.10:FF:000003">
    <property type="entry name" value="Olfactory receptor"/>
    <property type="match status" value="1"/>
</dbReference>
<gene>
    <name evidence="12" type="ORF">HIMHIM_R15052</name>
</gene>
<dbReference type="OrthoDB" id="9829410at2759"/>
<evidence type="ECO:0000256" key="7">
    <source>
        <dbReference type="ARBA" id="ARBA00023170"/>
    </source>
</evidence>
<dbReference type="PROSITE" id="PS50262">
    <property type="entry name" value="G_PROTEIN_RECEP_F1_2"/>
    <property type="match status" value="1"/>
</dbReference>
<dbReference type="InterPro" id="IPR000276">
    <property type="entry name" value="GPCR_Rhodpsn"/>
</dbReference>
<protein>
    <submittedName>
        <fullName evidence="12">O1013 protein</fullName>
    </submittedName>
</protein>
<dbReference type="Gene3D" id="1.20.1070.10">
    <property type="entry name" value="Rhodopsin 7-helix transmembrane proteins"/>
    <property type="match status" value="1"/>
</dbReference>
<feature type="transmembrane region" description="Helical" evidence="10">
    <location>
        <begin position="233"/>
        <end position="255"/>
    </location>
</feature>
<accession>A0A7L1KXQ5</accession>
<feature type="non-terminal residue" evidence="12">
    <location>
        <position position="301"/>
    </location>
</feature>
<dbReference type="GO" id="GO:0004984">
    <property type="term" value="F:olfactory receptor activity"/>
    <property type="evidence" value="ECO:0007669"/>
    <property type="project" value="InterPro"/>
</dbReference>
<feature type="domain" description="G-protein coupled receptors family 1 profile" evidence="11">
    <location>
        <begin position="41"/>
        <end position="285"/>
    </location>
</feature>
<reference evidence="12 13" key="1">
    <citation type="submission" date="2019-09" db="EMBL/GenBank/DDBJ databases">
        <title>Bird 10,000 Genomes (B10K) Project - Family phase.</title>
        <authorList>
            <person name="Zhang G."/>
        </authorList>
    </citation>
    <scope>NUCLEOTIDE SEQUENCE [LARGE SCALE GENOMIC DNA]</scope>
    <source>
        <strain evidence="12">B10K-DU-002-13</strain>
        <tissue evidence="12">Muscle</tissue>
    </source>
</reference>
<keyword evidence="5" id="KW-0297">G-protein coupled receptor</keyword>
<keyword evidence="3 10" id="KW-0812">Transmembrane</keyword>
<evidence type="ECO:0000259" key="11">
    <source>
        <dbReference type="PROSITE" id="PS50262"/>
    </source>
</evidence>
<evidence type="ECO:0000256" key="5">
    <source>
        <dbReference type="ARBA" id="ARBA00023040"/>
    </source>
</evidence>
<evidence type="ECO:0000256" key="6">
    <source>
        <dbReference type="ARBA" id="ARBA00023136"/>
    </source>
</evidence>
<dbReference type="PRINTS" id="PR00237">
    <property type="entry name" value="GPCRRHODOPSN"/>
</dbReference>
<evidence type="ECO:0000256" key="3">
    <source>
        <dbReference type="ARBA" id="ARBA00022692"/>
    </source>
</evidence>
<keyword evidence="13" id="KW-1185">Reference proteome</keyword>
<dbReference type="PANTHER" id="PTHR48018">
    <property type="entry name" value="OLFACTORY RECEPTOR"/>
    <property type="match status" value="1"/>
</dbReference>
<feature type="transmembrane region" description="Helical" evidence="10">
    <location>
        <begin position="60"/>
        <end position="78"/>
    </location>
</feature>
<comment type="function">
    <text evidence="1">Odorant receptor.</text>
</comment>
<dbReference type="GO" id="GO:0016020">
    <property type="term" value="C:membrane"/>
    <property type="evidence" value="ECO:0007669"/>
    <property type="project" value="UniProtKB-SubCell"/>
</dbReference>
<keyword evidence="4 10" id="KW-1133">Transmembrane helix</keyword>
<feature type="transmembrane region" description="Helical" evidence="10">
    <location>
        <begin position="140"/>
        <end position="159"/>
    </location>
</feature>
<dbReference type="Pfam" id="PF13853">
    <property type="entry name" value="7tm_4"/>
    <property type="match status" value="1"/>
</dbReference>
<dbReference type="EMBL" id="VXBK01004614">
    <property type="protein sequence ID" value="NXN67673.1"/>
    <property type="molecule type" value="Genomic_DNA"/>
</dbReference>
<feature type="transmembrane region" description="Helical" evidence="10">
    <location>
        <begin position="25"/>
        <end position="48"/>
    </location>
</feature>
<evidence type="ECO:0000256" key="8">
    <source>
        <dbReference type="ARBA" id="ARBA00023180"/>
    </source>
</evidence>
<evidence type="ECO:0000256" key="9">
    <source>
        <dbReference type="ARBA" id="ARBA00023224"/>
    </source>
</evidence>
<dbReference type="PRINTS" id="PR00245">
    <property type="entry name" value="OLFACTORYR"/>
</dbReference>
<evidence type="ECO:0000313" key="12">
    <source>
        <dbReference type="EMBL" id="NXN67673.1"/>
    </source>
</evidence>
<dbReference type="SUPFAM" id="SSF81321">
    <property type="entry name" value="Family A G protein-coupled receptor-like"/>
    <property type="match status" value="1"/>
</dbReference>
<keyword evidence="6 10" id="KW-0472">Membrane</keyword>
<comment type="subcellular location">
    <subcellularLocation>
        <location evidence="2">Membrane</location>
        <topology evidence="2">Multi-pass membrane protein</topology>
    </subcellularLocation>
</comment>
<feature type="transmembrane region" description="Helical" evidence="10">
    <location>
        <begin position="267"/>
        <end position="287"/>
    </location>
</feature>
<comment type="caution">
    <text evidence="12">The sequence shown here is derived from an EMBL/GenBank/DDBJ whole genome shotgun (WGS) entry which is preliminary data.</text>
</comment>
<keyword evidence="8" id="KW-0325">Glycoprotein</keyword>
<dbReference type="GO" id="GO:0004930">
    <property type="term" value="F:G protein-coupled receptor activity"/>
    <property type="evidence" value="ECO:0007669"/>
    <property type="project" value="UniProtKB-KW"/>
</dbReference>
<feature type="transmembrane region" description="Helical" evidence="10">
    <location>
        <begin position="197"/>
        <end position="221"/>
    </location>
</feature>
<feature type="non-terminal residue" evidence="12">
    <location>
        <position position="1"/>
    </location>
</feature>
<organism evidence="12 13">
    <name type="scientific">Himantopus himantopus</name>
    <name type="common">Black-winged stilt</name>
    <name type="synonym">Charadrius himantopus</name>
    <dbReference type="NCBI Taxonomy" id="225398"/>
    <lineage>
        <taxon>Eukaryota</taxon>
        <taxon>Metazoa</taxon>
        <taxon>Chordata</taxon>
        <taxon>Craniata</taxon>
        <taxon>Vertebrata</taxon>
        <taxon>Euteleostomi</taxon>
        <taxon>Archelosauria</taxon>
        <taxon>Archosauria</taxon>
        <taxon>Dinosauria</taxon>
        <taxon>Saurischia</taxon>
        <taxon>Theropoda</taxon>
        <taxon>Coelurosauria</taxon>
        <taxon>Aves</taxon>
        <taxon>Neognathae</taxon>
        <taxon>Neoaves</taxon>
        <taxon>Charadriiformes</taxon>
        <taxon>Recurvirostridae</taxon>
        <taxon>Himantopus</taxon>
    </lineage>
</organism>
<dbReference type="Proteomes" id="UP000571567">
    <property type="component" value="Unassembled WGS sequence"/>
</dbReference>
<evidence type="ECO:0000313" key="13">
    <source>
        <dbReference type="Proteomes" id="UP000571567"/>
    </source>
</evidence>